<dbReference type="GO" id="GO:0034456">
    <property type="term" value="C:UTP-C complex"/>
    <property type="evidence" value="ECO:0007669"/>
    <property type="project" value="TreeGrafter"/>
</dbReference>
<dbReference type="InterPro" id="IPR035369">
    <property type="entry name" value="Nrap_D4"/>
</dbReference>
<comment type="subcellular location">
    <subcellularLocation>
        <location evidence="1">Chromosome</location>
    </subcellularLocation>
    <subcellularLocation>
        <location evidence="2 10">Nucleus</location>
        <location evidence="2 10">Nucleolus</location>
    </subcellularLocation>
</comment>
<accession>A0AAJ6YGV8</accession>
<evidence type="ECO:0000313" key="19">
    <source>
        <dbReference type="RefSeq" id="XP_011497829.1"/>
    </source>
</evidence>
<evidence type="ECO:0000259" key="12">
    <source>
        <dbReference type="Pfam" id="PF03813"/>
    </source>
</evidence>
<evidence type="ECO:0000259" key="14">
    <source>
        <dbReference type="Pfam" id="PF17404"/>
    </source>
</evidence>
<dbReference type="InterPro" id="IPR035367">
    <property type="entry name" value="Nrap_D2"/>
</dbReference>
<protein>
    <recommendedName>
        <fullName evidence="4 10">Nucleolar protein 6</fullName>
    </recommendedName>
</protein>
<dbReference type="GO" id="GO:0003723">
    <property type="term" value="F:RNA binding"/>
    <property type="evidence" value="ECO:0007669"/>
    <property type="project" value="UniProtKB-KW"/>
</dbReference>
<evidence type="ECO:0000259" key="15">
    <source>
        <dbReference type="Pfam" id="PF17405"/>
    </source>
</evidence>
<evidence type="ECO:0000313" key="18">
    <source>
        <dbReference type="Proteomes" id="UP000695007"/>
    </source>
</evidence>
<feature type="domain" description="Nrap protein" evidence="16">
    <location>
        <begin position="855"/>
        <end position="1008"/>
    </location>
</feature>
<dbReference type="SUPFAM" id="SSF81631">
    <property type="entry name" value="PAP/OAS1 substrate-binding domain"/>
    <property type="match status" value="1"/>
</dbReference>
<dbReference type="PANTHER" id="PTHR17972:SF0">
    <property type="entry name" value="NUCLEOLAR PROTEIN 6"/>
    <property type="match status" value="1"/>
</dbReference>
<feature type="region of interest" description="Disordered" evidence="11">
    <location>
        <begin position="19"/>
        <end position="64"/>
    </location>
</feature>
<evidence type="ECO:0000259" key="16">
    <source>
        <dbReference type="Pfam" id="PF17406"/>
    </source>
</evidence>
<feature type="domain" description="Nrap protein" evidence="12">
    <location>
        <begin position="183"/>
        <end position="311"/>
    </location>
</feature>
<dbReference type="Pfam" id="PF17406">
    <property type="entry name" value="Nrap_D5"/>
    <property type="match status" value="1"/>
</dbReference>
<keyword evidence="7 10" id="KW-0539">Nucleus</keyword>
<dbReference type="InterPro" id="IPR035371">
    <property type="entry name" value="Nrap_D6"/>
</dbReference>
<feature type="domain" description="Nrap protein" evidence="17">
    <location>
        <begin position="1011"/>
        <end position="1141"/>
    </location>
</feature>
<dbReference type="GO" id="GO:0006409">
    <property type="term" value="P:tRNA export from nucleus"/>
    <property type="evidence" value="ECO:0007669"/>
    <property type="project" value="TreeGrafter"/>
</dbReference>
<dbReference type="InterPro" id="IPR035082">
    <property type="entry name" value="Nrap_D1"/>
</dbReference>
<comment type="function">
    <text evidence="8">Part of the small subunit (SSU) processome, first precursor of the small eukaryotic ribosomal subunit. During the assembly of the SSU processome in the nucleolus, many ribosome biogenesis factors, an RNA chaperone and ribosomal proteins associate with the nascent pre-rRNA and work in concert to generate RNA folding, modifications, rearrangements and cleavage as well as targeted degradation of pre-ribosomal RNA by the RNA exosome.</text>
</comment>
<evidence type="ECO:0000256" key="6">
    <source>
        <dbReference type="ARBA" id="ARBA00022884"/>
    </source>
</evidence>
<evidence type="ECO:0000256" key="1">
    <source>
        <dbReference type="ARBA" id="ARBA00004286"/>
    </source>
</evidence>
<reference evidence="19" key="1">
    <citation type="submission" date="2025-08" db="UniProtKB">
        <authorList>
            <consortium name="RefSeq"/>
        </authorList>
    </citation>
    <scope>IDENTIFICATION</scope>
</reference>
<feature type="domain" description="Nrap protein" evidence="14">
    <location>
        <begin position="469"/>
        <end position="627"/>
    </location>
</feature>
<dbReference type="RefSeq" id="XP_011497829.1">
    <property type="nucleotide sequence ID" value="XM_011499527.1"/>
</dbReference>
<dbReference type="Pfam" id="PF17405">
    <property type="entry name" value="Nrap_D4"/>
    <property type="match status" value="1"/>
</dbReference>
<gene>
    <name evidence="19" type="primary">LOC105362165</name>
</gene>
<keyword evidence="6 10" id="KW-0694">RNA-binding</keyword>
<dbReference type="Pfam" id="PF17407">
    <property type="entry name" value="Nrap_D6"/>
    <property type="match status" value="1"/>
</dbReference>
<dbReference type="PANTHER" id="PTHR17972">
    <property type="entry name" value="NUCLEOLAR RNA-ASSOCIATED PROTEIN"/>
    <property type="match status" value="1"/>
</dbReference>
<dbReference type="Gene3D" id="1.10.1410.10">
    <property type="match status" value="2"/>
</dbReference>
<name>A0AAJ6YGV8_9HYME</name>
<dbReference type="InterPro" id="IPR035370">
    <property type="entry name" value="Nrap_D5"/>
</dbReference>
<evidence type="ECO:0000256" key="11">
    <source>
        <dbReference type="SAM" id="MobiDB-lite"/>
    </source>
</evidence>
<dbReference type="GO" id="GO:0006364">
    <property type="term" value="P:rRNA processing"/>
    <property type="evidence" value="ECO:0007669"/>
    <property type="project" value="TreeGrafter"/>
</dbReference>
<dbReference type="GeneID" id="105362165"/>
<dbReference type="FunFam" id="1.10.1410.10:FF:000005">
    <property type="entry name" value="Nucleolar protein 6"/>
    <property type="match status" value="1"/>
</dbReference>
<keyword evidence="5" id="KW-0158">Chromosome</keyword>
<dbReference type="KEGG" id="csol:105362165"/>
<dbReference type="CTD" id="41973"/>
<dbReference type="FunFam" id="1.10.1410.10:FF:000006">
    <property type="entry name" value="Nucleolar protein 6"/>
    <property type="match status" value="1"/>
</dbReference>
<dbReference type="Pfam" id="PF17404">
    <property type="entry name" value="Nrap_D3"/>
    <property type="match status" value="1"/>
</dbReference>
<keyword evidence="18" id="KW-1185">Reference proteome</keyword>
<evidence type="ECO:0000256" key="9">
    <source>
        <dbReference type="ARBA" id="ARBA00035020"/>
    </source>
</evidence>
<comment type="similarity">
    <text evidence="3 10">Belongs to the NRAP family.</text>
</comment>
<evidence type="ECO:0000256" key="5">
    <source>
        <dbReference type="ARBA" id="ARBA00022454"/>
    </source>
</evidence>
<dbReference type="Pfam" id="PF17403">
    <property type="entry name" value="Nrap_D2"/>
    <property type="match status" value="1"/>
</dbReference>
<dbReference type="GO" id="GO:0032040">
    <property type="term" value="C:small-subunit processome"/>
    <property type="evidence" value="ECO:0007669"/>
    <property type="project" value="TreeGrafter"/>
</dbReference>
<comment type="subunit">
    <text evidence="9">Part of the small subunit (SSU) processome, composed of more than 70 proteins and the RNA chaperone small nucleolar RNA (snoRNA) U3.</text>
</comment>
<evidence type="ECO:0000256" key="8">
    <source>
        <dbReference type="ARBA" id="ARBA00035000"/>
    </source>
</evidence>
<dbReference type="GO" id="GO:0005694">
    <property type="term" value="C:chromosome"/>
    <property type="evidence" value="ECO:0007669"/>
    <property type="project" value="UniProtKB-SubCell"/>
</dbReference>
<dbReference type="AlphaFoldDB" id="A0AAJ6YGV8"/>
<feature type="domain" description="Nrap protein" evidence="15">
    <location>
        <begin position="657"/>
        <end position="851"/>
    </location>
</feature>
<dbReference type="InterPro" id="IPR005554">
    <property type="entry name" value="NOL6/Upt22"/>
</dbReference>
<evidence type="ECO:0000256" key="4">
    <source>
        <dbReference type="ARBA" id="ARBA00016437"/>
    </source>
</evidence>
<dbReference type="GO" id="GO:0032545">
    <property type="term" value="C:CURI complex"/>
    <property type="evidence" value="ECO:0007669"/>
    <property type="project" value="TreeGrafter"/>
</dbReference>
<evidence type="ECO:0000256" key="2">
    <source>
        <dbReference type="ARBA" id="ARBA00004604"/>
    </source>
</evidence>
<proteinExistence type="inferred from homology"/>
<organism evidence="18 19">
    <name type="scientific">Ceratosolen solmsi marchali</name>
    <dbReference type="NCBI Taxonomy" id="326594"/>
    <lineage>
        <taxon>Eukaryota</taxon>
        <taxon>Metazoa</taxon>
        <taxon>Ecdysozoa</taxon>
        <taxon>Arthropoda</taxon>
        <taxon>Hexapoda</taxon>
        <taxon>Insecta</taxon>
        <taxon>Pterygota</taxon>
        <taxon>Neoptera</taxon>
        <taxon>Endopterygota</taxon>
        <taxon>Hymenoptera</taxon>
        <taxon>Apocrita</taxon>
        <taxon>Proctotrupomorpha</taxon>
        <taxon>Chalcidoidea</taxon>
        <taxon>Agaonidae</taxon>
        <taxon>Agaoninae</taxon>
        <taxon>Ceratosolen</taxon>
    </lineage>
</organism>
<evidence type="ECO:0000256" key="10">
    <source>
        <dbReference type="RuleBase" id="RU364032"/>
    </source>
</evidence>
<evidence type="ECO:0000256" key="3">
    <source>
        <dbReference type="ARBA" id="ARBA00006674"/>
    </source>
</evidence>
<dbReference type="Pfam" id="PF03813">
    <property type="entry name" value="Nrap"/>
    <property type="match status" value="1"/>
</dbReference>
<evidence type="ECO:0000259" key="17">
    <source>
        <dbReference type="Pfam" id="PF17407"/>
    </source>
</evidence>
<evidence type="ECO:0000259" key="13">
    <source>
        <dbReference type="Pfam" id="PF17403"/>
    </source>
</evidence>
<dbReference type="Proteomes" id="UP000695007">
    <property type="component" value="Unplaced"/>
</dbReference>
<sequence>MIVDCVGVVERDRKQSEIMESEGIVSSENELENDRVPGINGRKRKGTDDLKKPKKKRSKEKNDLYKRPTVEELNQLRETENLFHSNLFRLQIEEVLSAVKVSDKYNRLFKLWFEKFENHLNSMEDNVEIELNNDTLFEDCDVRIPMKKLPNDCAGTFKFLTPSKIMVGGSYAIDTVIGPDATIDVLIEMPRSLFRRSDSKNYVYMRKKAMYLAFIGHKLDKELVQSMCFMGNHSNPILKIIPSGKLSKRCVVYAHLVVQDTTFPLTKLIPQKNNVKSNWFFKSNDNDVSVTTSPTPHYNSTIMYDLTTLQANVHNIKVIKEYPNIRDGIILLKIWLKQRDFSNNFETFNGHVITMYVLYLLYTKKLNTFMSSYQIVRNTWQYLAQVNWCQSGISLCRDEEIKERIVDYHKYYDCVFLDSTGYHNLASNVVGDTFKWIANQAELSLQCLNNTRINGFQILFMRKVNFYNIFDQIVCFYNAKALKNIVKANSDNTSELNFGSNKYIQIVKFISKFLKEGLGNRISLINIFPRKLKEWELNQEIPDDVDRLHVGFQLNPNYCFSIIEKGPGANLPEAHAFRKFWGDKSELRRFKDGTVCEAVIWANENATSSEKRQVPQQIIKYLLEQKLYLFEQVHFFFLSNQIEEFLSLKKVQVPAFQYSNEEASLQAIVLFDSLKKQLSNLTDLPLEISGVQGCSPVCRYTAVFPPLARFCRADGVNVIAGKTHLRLAEEPKDLPLYHEPIEAVLQMCISGKWPDELEALRMTKAAFYLQIAENLRKESKLSAHGSLNHIDVLKDGLPFRLRIASQKEIGLLKQLTDEDGVKKYRDTEESMELEAKLFHLPKITGALSGLHRQQPSFGPACCLVKRWLSSQLIDESHMPGIVVELLMAAIYLEPLPYESVQQPQVAFLRFLESFAREHWSTDPVLVNFNNEMTREETVDVENYFGTSMGTLPPLFIVTPYDRRSSAWTRKAPNTLILNRISDLSKEVLRIVEIQLSKATSLLCGSLFVPSLAEYDCLIRLKDSLNPRRFQAVDVDDSLPTVELLPVKNNYVTKMPVVDFVPVAEYLRELRSIYNDFALFFHDTYGGSVIGVLLRPLTNQERDFKVTNVHCHKLNDNGKLILNVSAMIEDFYILGNGLVETIDIQSTSIDTT</sequence>
<feature type="domain" description="Nrap protein" evidence="13">
    <location>
        <begin position="325"/>
        <end position="463"/>
    </location>
</feature>
<evidence type="ECO:0000256" key="7">
    <source>
        <dbReference type="ARBA" id="ARBA00023242"/>
    </source>
</evidence>
<dbReference type="InterPro" id="IPR035368">
    <property type="entry name" value="Nrap_D3"/>
</dbReference>
<dbReference type="Gene3D" id="3.30.70.3030">
    <property type="match status" value="1"/>
</dbReference>